<dbReference type="RefSeq" id="XP_018185980.1">
    <property type="nucleotide sequence ID" value="XM_018335608.1"/>
</dbReference>
<feature type="transmembrane region" description="Helical" evidence="1">
    <location>
        <begin position="15"/>
        <end position="38"/>
    </location>
</feature>
<feature type="transmembrane region" description="Helical" evidence="1">
    <location>
        <begin position="134"/>
        <end position="160"/>
    </location>
</feature>
<keyword evidence="1" id="KW-1133">Transmembrane helix</keyword>
<keyword evidence="1" id="KW-0472">Membrane</keyword>
<evidence type="ECO:0000313" key="2">
    <source>
        <dbReference type="EMBL" id="KZF20425.1"/>
    </source>
</evidence>
<dbReference type="AlphaFoldDB" id="A0A165AG88"/>
<dbReference type="InParanoid" id="A0A165AG88"/>
<proteinExistence type="predicted"/>
<feature type="transmembrane region" description="Helical" evidence="1">
    <location>
        <begin position="58"/>
        <end position="83"/>
    </location>
</feature>
<feature type="transmembrane region" description="Helical" evidence="1">
    <location>
        <begin position="104"/>
        <end position="128"/>
    </location>
</feature>
<name>A0A165AG88_XYLHT</name>
<evidence type="ECO:0000313" key="3">
    <source>
        <dbReference type="Proteomes" id="UP000076632"/>
    </source>
</evidence>
<sequence>MDTTARLLSCNTGQFVYLLPLNIFSCIFHCSYVLASLLKPRLQWIWFWPSFFSLEFAGRYPFIALFPLPLLLICVSALVHVLACRTSSILSVQAQLRTLHVQKVFFNPMQCTSVRLATSICHLLYFPARITCLLLYFSLVYHCIQSFAYLCFLFNLLLYLQ</sequence>
<dbReference type="GeneID" id="28900745"/>
<organism evidence="2 3">
    <name type="scientific">Xylona heveae (strain CBS 132557 / TC161)</name>
    <dbReference type="NCBI Taxonomy" id="1328760"/>
    <lineage>
        <taxon>Eukaryota</taxon>
        <taxon>Fungi</taxon>
        <taxon>Dikarya</taxon>
        <taxon>Ascomycota</taxon>
        <taxon>Pezizomycotina</taxon>
        <taxon>Xylonomycetes</taxon>
        <taxon>Xylonales</taxon>
        <taxon>Xylonaceae</taxon>
        <taxon>Xylona</taxon>
    </lineage>
</organism>
<keyword evidence="1" id="KW-0812">Transmembrane</keyword>
<dbReference type="EMBL" id="KV407463">
    <property type="protein sequence ID" value="KZF20425.1"/>
    <property type="molecule type" value="Genomic_DNA"/>
</dbReference>
<protein>
    <submittedName>
        <fullName evidence="2">Uncharacterized protein</fullName>
    </submittedName>
</protein>
<evidence type="ECO:0000256" key="1">
    <source>
        <dbReference type="SAM" id="Phobius"/>
    </source>
</evidence>
<keyword evidence="3" id="KW-1185">Reference proteome</keyword>
<gene>
    <name evidence="2" type="ORF">L228DRAFT_27478</name>
</gene>
<dbReference type="Proteomes" id="UP000076632">
    <property type="component" value="Unassembled WGS sequence"/>
</dbReference>
<accession>A0A165AG88</accession>
<reference evidence="2 3" key="1">
    <citation type="journal article" date="2016" name="Fungal Biol.">
        <title>The genome of Xylona heveae provides a window into fungal endophytism.</title>
        <authorList>
            <person name="Gazis R."/>
            <person name="Kuo A."/>
            <person name="Riley R."/>
            <person name="LaButti K."/>
            <person name="Lipzen A."/>
            <person name="Lin J."/>
            <person name="Amirebrahimi M."/>
            <person name="Hesse C.N."/>
            <person name="Spatafora J.W."/>
            <person name="Henrissat B."/>
            <person name="Hainaut M."/>
            <person name="Grigoriev I.V."/>
            <person name="Hibbett D.S."/>
        </authorList>
    </citation>
    <scope>NUCLEOTIDE SEQUENCE [LARGE SCALE GENOMIC DNA]</scope>
    <source>
        <strain evidence="2 3">TC161</strain>
    </source>
</reference>